<gene>
    <name evidence="2" type="ORF">UFOPK3472_00414</name>
</gene>
<name>A0A6J7E6W5_9ZZZZ</name>
<proteinExistence type="predicted"/>
<protein>
    <submittedName>
        <fullName evidence="2">Unannotated protein</fullName>
    </submittedName>
</protein>
<dbReference type="EMBL" id="CAFBLX010000016">
    <property type="protein sequence ID" value="CAB4878797.1"/>
    <property type="molecule type" value="Genomic_DNA"/>
</dbReference>
<evidence type="ECO:0000313" key="2">
    <source>
        <dbReference type="EMBL" id="CAB4878797.1"/>
    </source>
</evidence>
<feature type="region of interest" description="Disordered" evidence="1">
    <location>
        <begin position="1"/>
        <end position="51"/>
    </location>
</feature>
<feature type="compositionally biased region" description="Basic and acidic residues" evidence="1">
    <location>
        <begin position="12"/>
        <end position="21"/>
    </location>
</feature>
<sequence length="211" mass="22332">MTMAVRTQSHANWREVLRERGPIQGSHPTDVPSPNKSRYAPRSAAASPPPRSPLPLPFSWSGSVAASVSMGSPVLMSTGSAASVSVSDSVAAREVSSSVMSSALSRRSVRSCNRMCRLTWGFSPPSMGRLLEARYRSRMCPKASARRRAGLRSSWVPSAAGRGSVNGESAVSSFSPVIASKSIFATRRPLRVFEAKSSLRSVSSGGGLLPP</sequence>
<reference evidence="2" key="1">
    <citation type="submission" date="2020-05" db="EMBL/GenBank/DDBJ databases">
        <authorList>
            <person name="Chiriac C."/>
            <person name="Salcher M."/>
            <person name="Ghai R."/>
            <person name="Kavagutti S V."/>
        </authorList>
    </citation>
    <scope>NUCLEOTIDE SEQUENCE</scope>
</reference>
<dbReference type="AlphaFoldDB" id="A0A6J7E6W5"/>
<organism evidence="2">
    <name type="scientific">freshwater metagenome</name>
    <dbReference type="NCBI Taxonomy" id="449393"/>
    <lineage>
        <taxon>unclassified sequences</taxon>
        <taxon>metagenomes</taxon>
        <taxon>ecological metagenomes</taxon>
    </lineage>
</organism>
<feature type="compositionally biased region" description="Polar residues" evidence="1">
    <location>
        <begin position="1"/>
        <end position="11"/>
    </location>
</feature>
<accession>A0A6J7E6W5</accession>
<evidence type="ECO:0000256" key="1">
    <source>
        <dbReference type="SAM" id="MobiDB-lite"/>
    </source>
</evidence>